<keyword evidence="4" id="KW-0547">Nucleotide-binding</keyword>
<dbReference type="PANTHER" id="PTHR21299">
    <property type="entry name" value="CYTIDYLATE KINASE/PANTOATE-BETA-ALANINE LIGASE"/>
    <property type="match status" value="1"/>
</dbReference>
<keyword evidence="6" id="KW-0067">ATP-binding</keyword>
<dbReference type="AlphaFoldDB" id="A0A382AYK6"/>
<evidence type="ECO:0000259" key="9">
    <source>
        <dbReference type="Pfam" id="PF02224"/>
    </source>
</evidence>
<organism evidence="10">
    <name type="scientific">marine metagenome</name>
    <dbReference type="NCBI Taxonomy" id="408172"/>
    <lineage>
        <taxon>unclassified sequences</taxon>
        <taxon>metagenomes</taxon>
        <taxon>ecological metagenomes</taxon>
    </lineage>
</organism>
<evidence type="ECO:0000256" key="2">
    <source>
        <dbReference type="ARBA" id="ARBA00012906"/>
    </source>
</evidence>
<feature type="domain" description="Cytidylate kinase" evidence="9">
    <location>
        <begin position="5"/>
        <end position="218"/>
    </location>
</feature>
<protein>
    <recommendedName>
        <fullName evidence="2">(d)CMP kinase</fullName>
        <ecNumber evidence="2">2.7.4.25</ecNumber>
    </recommendedName>
</protein>
<sequence length="225" mass="25212">MKNIITIDGPSGVGKGTLAMALAEKLQWHYLNSGSLYRILAYLSEKNNIGISDVTALVNLVNNLEIRFEIDNGCLKIILNNTDIHELIQNEDCAKKASKIALIQELRMALIKTQRSFYKNPGLIAEGRDMGSVIFTEAELKFFLKASNHIRAERRHKQLKQKGINVSLTQLIHKLDQRDERDLNRSVSPLVIPEGAVIINTDGLDINEVIDTASKSINKILKIKI</sequence>
<proteinExistence type="inferred from homology"/>
<dbReference type="EMBL" id="UINC01027409">
    <property type="protein sequence ID" value="SVB06605.1"/>
    <property type="molecule type" value="Genomic_DNA"/>
</dbReference>
<dbReference type="InterPro" id="IPR011994">
    <property type="entry name" value="Cytidylate_kinase_dom"/>
</dbReference>
<dbReference type="Gene3D" id="3.40.50.300">
    <property type="entry name" value="P-loop containing nucleotide triphosphate hydrolases"/>
    <property type="match status" value="1"/>
</dbReference>
<keyword evidence="3" id="KW-0808">Transferase</keyword>
<accession>A0A382AYK6</accession>
<evidence type="ECO:0000256" key="6">
    <source>
        <dbReference type="ARBA" id="ARBA00022840"/>
    </source>
</evidence>
<evidence type="ECO:0000256" key="7">
    <source>
        <dbReference type="ARBA" id="ARBA00047615"/>
    </source>
</evidence>
<comment type="similarity">
    <text evidence="1">Belongs to the cytidylate kinase family. Type 1 subfamily.</text>
</comment>
<dbReference type="GO" id="GO:0005829">
    <property type="term" value="C:cytosol"/>
    <property type="evidence" value="ECO:0007669"/>
    <property type="project" value="TreeGrafter"/>
</dbReference>
<evidence type="ECO:0000256" key="4">
    <source>
        <dbReference type="ARBA" id="ARBA00022741"/>
    </source>
</evidence>
<evidence type="ECO:0000313" key="10">
    <source>
        <dbReference type="EMBL" id="SVB06605.1"/>
    </source>
</evidence>
<evidence type="ECO:0000256" key="8">
    <source>
        <dbReference type="ARBA" id="ARBA00048478"/>
    </source>
</evidence>
<dbReference type="CDD" id="cd02020">
    <property type="entry name" value="CMPK"/>
    <property type="match status" value="1"/>
</dbReference>
<dbReference type="GO" id="GO:0015949">
    <property type="term" value="P:nucleobase-containing small molecule interconversion"/>
    <property type="evidence" value="ECO:0007669"/>
    <property type="project" value="TreeGrafter"/>
</dbReference>
<dbReference type="Pfam" id="PF02224">
    <property type="entry name" value="Cytidylate_kin"/>
    <property type="match status" value="1"/>
</dbReference>
<comment type="catalytic activity">
    <reaction evidence="7">
        <text>dCMP + ATP = dCDP + ADP</text>
        <dbReference type="Rhea" id="RHEA:25094"/>
        <dbReference type="ChEBI" id="CHEBI:30616"/>
        <dbReference type="ChEBI" id="CHEBI:57566"/>
        <dbReference type="ChEBI" id="CHEBI:58593"/>
        <dbReference type="ChEBI" id="CHEBI:456216"/>
        <dbReference type="EC" id="2.7.4.25"/>
    </reaction>
</comment>
<dbReference type="InterPro" id="IPR027417">
    <property type="entry name" value="P-loop_NTPase"/>
</dbReference>
<dbReference type="GO" id="GO:0036431">
    <property type="term" value="F:dCMP kinase activity"/>
    <property type="evidence" value="ECO:0007669"/>
    <property type="project" value="InterPro"/>
</dbReference>
<keyword evidence="5" id="KW-0418">Kinase</keyword>
<dbReference type="NCBIfam" id="TIGR00017">
    <property type="entry name" value="cmk"/>
    <property type="match status" value="1"/>
</dbReference>
<reference evidence="10" key="1">
    <citation type="submission" date="2018-05" db="EMBL/GenBank/DDBJ databases">
        <authorList>
            <person name="Lanie J.A."/>
            <person name="Ng W.-L."/>
            <person name="Kazmierczak K.M."/>
            <person name="Andrzejewski T.M."/>
            <person name="Davidsen T.M."/>
            <person name="Wayne K.J."/>
            <person name="Tettelin H."/>
            <person name="Glass J.I."/>
            <person name="Rusch D."/>
            <person name="Podicherti R."/>
            <person name="Tsui H.-C.T."/>
            <person name="Winkler M.E."/>
        </authorList>
    </citation>
    <scope>NUCLEOTIDE SEQUENCE</scope>
</reference>
<evidence type="ECO:0000256" key="1">
    <source>
        <dbReference type="ARBA" id="ARBA00009427"/>
    </source>
</evidence>
<dbReference type="PANTHER" id="PTHR21299:SF2">
    <property type="entry name" value="CYTIDYLATE KINASE"/>
    <property type="match status" value="1"/>
</dbReference>
<dbReference type="EC" id="2.7.4.25" evidence="2"/>
<dbReference type="GO" id="GO:0005524">
    <property type="term" value="F:ATP binding"/>
    <property type="evidence" value="ECO:0007669"/>
    <property type="project" value="UniProtKB-KW"/>
</dbReference>
<dbReference type="SUPFAM" id="SSF52540">
    <property type="entry name" value="P-loop containing nucleoside triphosphate hydrolases"/>
    <property type="match status" value="1"/>
</dbReference>
<dbReference type="HAMAP" id="MF_00238">
    <property type="entry name" value="Cytidyl_kinase_type1"/>
    <property type="match status" value="1"/>
</dbReference>
<comment type="catalytic activity">
    <reaction evidence="8">
        <text>CMP + ATP = CDP + ADP</text>
        <dbReference type="Rhea" id="RHEA:11600"/>
        <dbReference type="ChEBI" id="CHEBI:30616"/>
        <dbReference type="ChEBI" id="CHEBI:58069"/>
        <dbReference type="ChEBI" id="CHEBI:60377"/>
        <dbReference type="ChEBI" id="CHEBI:456216"/>
        <dbReference type="EC" id="2.7.4.25"/>
    </reaction>
</comment>
<gene>
    <name evidence="10" type="ORF">METZ01_LOCUS159459</name>
</gene>
<dbReference type="InterPro" id="IPR003136">
    <property type="entry name" value="Cytidylate_kin"/>
</dbReference>
<evidence type="ECO:0000256" key="3">
    <source>
        <dbReference type="ARBA" id="ARBA00022679"/>
    </source>
</evidence>
<name>A0A382AYK6_9ZZZZ</name>
<evidence type="ECO:0000256" key="5">
    <source>
        <dbReference type="ARBA" id="ARBA00022777"/>
    </source>
</evidence>